<feature type="transmembrane region" description="Helical" evidence="5">
    <location>
        <begin position="113"/>
        <end position="135"/>
    </location>
</feature>
<organism evidence="7 8">
    <name type="scientific">Photobacterium angustum (strain S14 / CCUG 15956)</name>
    <name type="common">Vibrio sp. (strain S14 / CCUG 15956)</name>
    <dbReference type="NCBI Taxonomy" id="314292"/>
    <lineage>
        <taxon>Bacteria</taxon>
        <taxon>Pseudomonadati</taxon>
        <taxon>Pseudomonadota</taxon>
        <taxon>Gammaproteobacteria</taxon>
        <taxon>Vibrionales</taxon>
        <taxon>Vibrionaceae</taxon>
        <taxon>Photobacterium</taxon>
    </lineage>
</organism>
<comment type="caution">
    <text evidence="7">The sequence shown here is derived from an EMBL/GenBank/DDBJ whole genome shotgun (WGS) entry which is preliminary data.</text>
</comment>
<keyword evidence="3 5" id="KW-1133">Transmembrane helix</keyword>
<dbReference type="eggNOG" id="COG3475">
    <property type="taxonomic scope" value="Bacteria"/>
</dbReference>
<feature type="transmembrane region" description="Helical" evidence="5">
    <location>
        <begin position="314"/>
        <end position="337"/>
    </location>
</feature>
<dbReference type="RefSeq" id="WP_005368992.1">
    <property type="nucleotide sequence ID" value="NZ_CH902600.1"/>
</dbReference>
<dbReference type="InterPro" id="IPR007016">
    <property type="entry name" value="O-antigen_ligase-rel_domated"/>
</dbReference>
<gene>
    <name evidence="7" type="ORF">VAS14_05928</name>
</gene>
<feature type="transmembrane region" description="Helical" evidence="5">
    <location>
        <begin position="186"/>
        <end position="202"/>
    </location>
</feature>
<evidence type="ECO:0000256" key="5">
    <source>
        <dbReference type="SAM" id="Phobius"/>
    </source>
</evidence>
<dbReference type="AlphaFoldDB" id="Q1ZRU2"/>
<dbReference type="Proteomes" id="UP000001603">
    <property type="component" value="Unassembled WGS sequence"/>
</dbReference>
<evidence type="ECO:0000256" key="4">
    <source>
        <dbReference type="ARBA" id="ARBA00023136"/>
    </source>
</evidence>
<evidence type="ECO:0000256" key="2">
    <source>
        <dbReference type="ARBA" id="ARBA00022692"/>
    </source>
</evidence>
<evidence type="ECO:0000256" key="3">
    <source>
        <dbReference type="ARBA" id="ARBA00022989"/>
    </source>
</evidence>
<feature type="transmembrane region" description="Helical" evidence="5">
    <location>
        <begin position="31"/>
        <end position="48"/>
    </location>
</feature>
<feature type="transmembrane region" description="Helical" evidence="5">
    <location>
        <begin position="208"/>
        <end position="238"/>
    </location>
</feature>
<keyword evidence="2 5" id="KW-0812">Transmembrane</keyword>
<name>Q1ZRU2_PHOAS</name>
<feature type="transmembrane region" description="Helical" evidence="5">
    <location>
        <begin position="349"/>
        <end position="368"/>
    </location>
</feature>
<evidence type="ECO:0000259" key="6">
    <source>
        <dbReference type="Pfam" id="PF04932"/>
    </source>
</evidence>
<proteinExistence type="predicted"/>
<feature type="transmembrane region" description="Helical" evidence="5">
    <location>
        <begin position="250"/>
        <end position="269"/>
    </location>
</feature>
<feature type="domain" description="O-antigen ligase-related" evidence="6">
    <location>
        <begin position="208"/>
        <end position="307"/>
    </location>
</feature>
<feature type="transmembrane region" description="Helical" evidence="5">
    <location>
        <begin position="155"/>
        <end position="174"/>
    </location>
</feature>
<dbReference type="EMBL" id="AAOJ01000002">
    <property type="protein sequence ID" value="EAS65235.1"/>
    <property type="molecule type" value="Genomic_DNA"/>
</dbReference>
<dbReference type="HOGENOM" id="CLU_677645_0_0_6"/>
<keyword evidence="4 5" id="KW-0472">Membrane</keyword>
<feature type="transmembrane region" description="Helical" evidence="5">
    <location>
        <begin position="55"/>
        <end position="75"/>
    </location>
</feature>
<evidence type="ECO:0000256" key="1">
    <source>
        <dbReference type="ARBA" id="ARBA00004141"/>
    </source>
</evidence>
<dbReference type="GO" id="GO:0016020">
    <property type="term" value="C:membrane"/>
    <property type="evidence" value="ECO:0007669"/>
    <property type="project" value="UniProtKB-SubCell"/>
</dbReference>
<comment type="subcellular location">
    <subcellularLocation>
        <location evidence="1">Membrane</location>
        <topology evidence="1">Multi-pass membrane protein</topology>
    </subcellularLocation>
</comment>
<dbReference type="Pfam" id="PF04932">
    <property type="entry name" value="Wzy_C"/>
    <property type="match status" value="1"/>
</dbReference>
<sequence length="397" mass="46060">MINKYIVISCLVIVTILTSRPSLLGQDYTYISFIACLLFFLILIYSDYKKIHIDIVYFILFTLFWVSIFITALVFDKSDFLIILKTFLSFFLVNLVIIISMKDHIVRKRVFGFFTYYISLSGYSALITFFIYSVLGYHDILITKLTIDGYSKAGLIYYPFSVSSGEFNVVGFTFLRFNSFIREPGIFQAIAILFYFYSKVFYEKFKFLSVGCLLAIILTFSTTGLVLFLISYGLFVFYKSQHKFRALFKVTIYFIIGVISFLYAPYFGYFDKVKTHGASITDRSSSIYNSLDLIQNNPFGLGYRSLDYINNSNISLISSLGQIGIISFLFLMLIYLYPILKLSQSKITLYFTLTSPLFLTLMFSQPIYDNPSTWFYFLGPYFILKSNENEKNISYNN</sequence>
<protein>
    <recommendedName>
        <fullName evidence="6">O-antigen ligase-related domain-containing protein</fullName>
    </recommendedName>
</protein>
<feature type="transmembrane region" description="Helical" evidence="5">
    <location>
        <begin position="81"/>
        <end position="101"/>
    </location>
</feature>
<reference evidence="7 8" key="1">
    <citation type="journal article" date="2009" name="Proc. Natl. Acad. Sci. U.S.A.">
        <title>The genomic basis of trophic strategy in marine bacteria.</title>
        <authorList>
            <person name="Lauro F.M."/>
            <person name="McDougald D."/>
            <person name="Thomas T."/>
            <person name="Williams T.J."/>
            <person name="Egan S."/>
            <person name="Rice S."/>
            <person name="DeMaere M.Z."/>
            <person name="Ting L."/>
            <person name="Ertan H."/>
            <person name="Johnson J."/>
            <person name="Ferriera S."/>
            <person name="Lapidus A."/>
            <person name="Anderson I."/>
            <person name="Kyrpides N."/>
            <person name="Munk A.C."/>
            <person name="Detter C."/>
            <person name="Han C.S."/>
            <person name="Brown M.V."/>
            <person name="Robb F.T."/>
            <person name="Kjelleberg S."/>
            <person name="Cavicchioli R."/>
        </authorList>
    </citation>
    <scope>NUCLEOTIDE SEQUENCE [LARGE SCALE GENOMIC DNA]</scope>
    <source>
        <strain evidence="7 8">S14</strain>
    </source>
</reference>
<evidence type="ECO:0000313" key="8">
    <source>
        <dbReference type="Proteomes" id="UP000001603"/>
    </source>
</evidence>
<evidence type="ECO:0000313" key="7">
    <source>
        <dbReference type="EMBL" id="EAS65235.1"/>
    </source>
</evidence>
<accession>Q1ZRU2</accession>